<organism evidence="2 3">
    <name type="scientific">Hyaloscypha hepaticicola</name>
    <dbReference type="NCBI Taxonomy" id="2082293"/>
    <lineage>
        <taxon>Eukaryota</taxon>
        <taxon>Fungi</taxon>
        <taxon>Dikarya</taxon>
        <taxon>Ascomycota</taxon>
        <taxon>Pezizomycotina</taxon>
        <taxon>Leotiomycetes</taxon>
        <taxon>Helotiales</taxon>
        <taxon>Hyaloscyphaceae</taxon>
        <taxon>Hyaloscypha</taxon>
    </lineage>
</organism>
<dbReference type="OrthoDB" id="5383967at2759"/>
<evidence type="ECO:0000256" key="1">
    <source>
        <dbReference type="SAM" id="Phobius"/>
    </source>
</evidence>
<proteinExistence type="predicted"/>
<keyword evidence="1" id="KW-0812">Transmembrane</keyword>
<evidence type="ECO:0000313" key="3">
    <source>
        <dbReference type="Proteomes" id="UP000235672"/>
    </source>
</evidence>
<keyword evidence="1" id="KW-0472">Membrane</keyword>
<reference evidence="2 3" key="1">
    <citation type="submission" date="2016-05" db="EMBL/GenBank/DDBJ databases">
        <title>A degradative enzymes factory behind the ericoid mycorrhizal symbiosis.</title>
        <authorList>
            <consortium name="DOE Joint Genome Institute"/>
            <person name="Martino E."/>
            <person name="Morin E."/>
            <person name="Grelet G."/>
            <person name="Kuo A."/>
            <person name="Kohler A."/>
            <person name="Daghino S."/>
            <person name="Barry K."/>
            <person name="Choi C."/>
            <person name="Cichocki N."/>
            <person name="Clum A."/>
            <person name="Copeland A."/>
            <person name="Hainaut M."/>
            <person name="Haridas S."/>
            <person name="Labutti K."/>
            <person name="Lindquist E."/>
            <person name="Lipzen A."/>
            <person name="Khouja H.-R."/>
            <person name="Murat C."/>
            <person name="Ohm R."/>
            <person name="Olson A."/>
            <person name="Spatafora J."/>
            <person name="Veneault-Fourrey C."/>
            <person name="Henrissat B."/>
            <person name="Grigoriev I."/>
            <person name="Martin F."/>
            <person name="Perotto S."/>
        </authorList>
    </citation>
    <scope>NUCLEOTIDE SEQUENCE [LARGE SCALE GENOMIC DNA]</scope>
    <source>
        <strain evidence="2 3">UAMH 7357</strain>
    </source>
</reference>
<accession>A0A2J6PSW8</accession>
<name>A0A2J6PSW8_9HELO</name>
<keyword evidence="1" id="KW-1133">Transmembrane helix</keyword>
<dbReference type="EMBL" id="KZ613501">
    <property type="protein sequence ID" value="PMD17125.1"/>
    <property type="molecule type" value="Genomic_DNA"/>
</dbReference>
<evidence type="ECO:0000313" key="2">
    <source>
        <dbReference type="EMBL" id="PMD17125.1"/>
    </source>
</evidence>
<dbReference type="PANTHER" id="PTHR33339">
    <property type="entry name" value="LYSM DOMAIN-CONTAINING PROTEIN"/>
    <property type="match status" value="1"/>
</dbReference>
<dbReference type="Proteomes" id="UP000235672">
    <property type="component" value="Unassembled WGS sequence"/>
</dbReference>
<sequence length="534" mass="57960">MTPLQGIFGASLSFIAVTYNTFASLQFRDVSSSIFFPTMALFSRTDCGSDPAWQASITAYNGANCDSQLAQWWGQQQHGSFANTLAKSFGSEPTNFECGIGDESSCSVAGCQPFQAANNPIWPYLVLVSLENLSNQFNNIYNSIGNSQQTYTNLIDSIATTFFPWKDPQFPLGAAAPWLTAILSIIFSFMGPEGAAMGSLAGQLASAAINEVTVQEQPTSGGVLLADTTVLGDNLATWGSQTRDSLDEWANTTFNGGTDQVGNTILNYLQNGAFVDATILPSAAQIESSYTQQLISRTVNSQWKTKKIFVTFTETTDPNDSSGPPETKYYSAEDGGVYYTYYYSEDGILKGHLDKPFGLDALNGALYNISGSDITKASAAAYRVAKFNFTHADEMNQLEAAFSSKETVSPFEQGAGWVGTWTLPVCDMGANNWNTAYGAKPTRFGLMPCCCGQNCSETKDFIKAANMQGFQTVLHACQAQLQKASINYADVDYGIKWKRSYPLRFAAWNIWQKGLSVLACIVSLGLAIPILWFA</sequence>
<protein>
    <submittedName>
        <fullName evidence="2">Uncharacterized protein</fullName>
    </submittedName>
</protein>
<dbReference type="AlphaFoldDB" id="A0A2J6PSW8"/>
<dbReference type="PANTHER" id="PTHR33339:SF1">
    <property type="entry name" value="LYSM DOMAIN-CONTAINING PROTEIN"/>
    <property type="match status" value="1"/>
</dbReference>
<dbReference type="STRING" id="1745343.A0A2J6PSW8"/>
<gene>
    <name evidence="2" type="ORF">NA56DRAFT_280260</name>
</gene>
<keyword evidence="3" id="KW-1185">Reference proteome</keyword>
<feature type="transmembrane region" description="Helical" evidence="1">
    <location>
        <begin position="514"/>
        <end position="533"/>
    </location>
</feature>